<organism evidence="2 3">
    <name type="scientific">Methylobacterium durans</name>
    <dbReference type="NCBI Taxonomy" id="2202825"/>
    <lineage>
        <taxon>Bacteria</taxon>
        <taxon>Pseudomonadati</taxon>
        <taxon>Pseudomonadota</taxon>
        <taxon>Alphaproteobacteria</taxon>
        <taxon>Hyphomicrobiales</taxon>
        <taxon>Methylobacteriaceae</taxon>
        <taxon>Methylobacterium</taxon>
    </lineage>
</organism>
<gene>
    <name evidence="2" type="ORF">DK389_22955</name>
</gene>
<feature type="signal peptide" evidence="1">
    <location>
        <begin position="1"/>
        <end position="21"/>
    </location>
</feature>
<feature type="chain" id="PRO_5015841295" description="3',5'-cyclic-nucleotide phosphodiesterase" evidence="1">
    <location>
        <begin position="22"/>
        <end position="83"/>
    </location>
</feature>
<keyword evidence="3" id="KW-1185">Reference proteome</keyword>
<dbReference type="Proteomes" id="UP000245926">
    <property type="component" value="Chromosome"/>
</dbReference>
<dbReference type="AlphaFoldDB" id="A0A2U8WBY8"/>
<evidence type="ECO:0000313" key="3">
    <source>
        <dbReference type="Proteomes" id="UP000245926"/>
    </source>
</evidence>
<sequence length="83" mass="8974">MKTFCACLRLSALTASTPALGQGTPEQRQACTPDAMNLCGDYIPDAARVKACLLSQRQRLSPACRAAIGGNEVKPRKRRRKNA</sequence>
<proteinExistence type="predicted"/>
<dbReference type="KEGG" id="mets:DK389_22955"/>
<name>A0A2U8WBY8_9HYPH</name>
<protein>
    <recommendedName>
        <fullName evidence="4">3',5'-cyclic-nucleotide phosphodiesterase</fullName>
    </recommendedName>
</protein>
<evidence type="ECO:0000313" key="2">
    <source>
        <dbReference type="EMBL" id="AWN42836.1"/>
    </source>
</evidence>
<keyword evidence="1" id="KW-0732">Signal</keyword>
<accession>A0A2U8WBY8</accession>
<evidence type="ECO:0000256" key="1">
    <source>
        <dbReference type="SAM" id="SignalP"/>
    </source>
</evidence>
<evidence type="ECO:0008006" key="4">
    <source>
        <dbReference type="Google" id="ProtNLM"/>
    </source>
</evidence>
<dbReference type="OrthoDB" id="7998990at2"/>
<dbReference type="EMBL" id="CP029550">
    <property type="protein sequence ID" value="AWN42836.1"/>
    <property type="molecule type" value="Genomic_DNA"/>
</dbReference>
<reference evidence="3" key="1">
    <citation type="submission" date="2018-05" db="EMBL/GenBank/DDBJ databases">
        <title>Complete Genome Sequence of Methylobacterium sp. 17SD2-17.</title>
        <authorList>
            <person name="Srinivasan S."/>
        </authorList>
    </citation>
    <scope>NUCLEOTIDE SEQUENCE [LARGE SCALE GENOMIC DNA]</scope>
    <source>
        <strain evidence="3">17SD2-17</strain>
    </source>
</reference>